<dbReference type="Proteomes" id="UP000250235">
    <property type="component" value="Unassembled WGS sequence"/>
</dbReference>
<keyword evidence="1" id="KW-0418">Kinase</keyword>
<dbReference type="GO" id="GO:0016301">
    <property type="term" value="F:kinase activity"/>
    <property type="evidence" value="ECO:0007669"/>
    <property type="project" value="UniProtKB-KW"/>
</dbReference>
<proteinExistence type="predicted"/>
<evidence type="ECO:0000313" key="2">
    <source>
        <dbReference type="Proteomes" id="UP000250235"/>
    </source>
</evidence>
<dbReference type="EMBL" id="KQ992242">
    <property type="protein sequence ID" value="KZV50961.1"/>
    <property type="molecule type" value="Genomic_DNA"/>
</dbReference>
<keyword evidence="1" id="KW-0808">Transferase</keyword>
<evidence type="ECO:0000313" key="1">
    <source>
        <dbReference type="EMBL" id="KZV50961.1"/>
    </source>
</evidence>
<protein>
    <submittedName>
        <fullName evidence="1">MAP kinase phosphatase 2</fullName>
    </submittedName>
</protein>
<dbReference type="AlphaFoldDB" id="A0A2Z7CV59"/>
<name>A0A2Z7CV59_9LAMI</name>
<keyword evidence="2" id="KW-1185">Reference proteome</keyword>
<organism evidence="1 2">
    <name type="scientific">Dorcoceras hygrometricum</name>
    <dbReference type="NCBI Taxonomy" id="472368"/>
    <lineage>
        <taxon>Eukaryota</taxon>
        <taxon>Viridiplantae</taxon>
        <taxon>Streptophyta</taxon>
        <taxon>Embryophyta</taxon>
        <taxon>Tracheophyta</taxon>
        <taxon>Spermatophyta</taxon>
        <taxon>Magnoliopsida</taxon>
        <taxon>eudicotyledons</taxon>
        <taxon>Gunneridae</taxon>
        <taxon>Pentapetalae</taxon>
        <taxon>asterids</taxon>
        <taxon>lamiids</taxon>
        <taxon>Lamiales</taxon>
        <taxon>Gesneriaceae</taxon>
        <taxon>Didymocarpoideae</taxon>
        <taxon>Trichosporeae</taxon>
        <taxon>Loxocarpinae</taxon>
        <taxon>Dorcoceras</taxon>
    </lineage>
</organism>
<reference evidence="1 2" key="1">
    <citation type="journal article" date="2015" name="Proc. Natl. Acad. Sci. U.S.A.">
        <title>The resurrection genome of Boea hygrometrica: A blueprint for survival of dehydration.</title>
        <authorList>
            <person name="Xiao L."/>
            <person name="Yang G."/>
            <person name="Zhang L."/>
            <person name="Yang X."/>
            <person name="Zhao S."/>
            <person name="Ji Z."/>
            <person name="Zhou Q."/>
            <person name="Hu M."/>
            <person name="Wang Y."/>
            <person name="Chen M."/>
            <person name="Xu Y."/>
            <person name="Jin H."/>
            <person name="Xiao X."/>
            <person name="Hu G."/>
            <person name="Bao F."/>
            <person name="Hu Y."/>
            <person name="Wan P."/>
            <person name="Li L."/>
            <person name="Deng X."/>
            <person name="Kuang T."/>
            <person name="Xiang C."/>
            <person name="Zhu J.K."/>
            <person name="Oliver M.J."/>
            <person name="He Y."/>
        </authorList>
    </citation>
    <scope>NUCLEOTIDE SEQUENCE [LARGE SCALE GENOMIC DNA]</scope>
    <source>
        <strain evidence="2">cv. XS01</strain>
    </source>
</reference>
<accession>A0A2Z7CV59</accession>
<gene>
    <name evidence="1" type="ORF">F511_19882</name>
</gene>
<sequence>MMNSRRICPADGSQYKQSAVGLVFMESAAGLAMETSKVESAVRNQAEAKLNQLEHSLAIQEARSKEESQAGAGTMKKSAGALSVDDISSDVIIQQGATVISNQQRASTSSWYLELAIAKRFPVQARRRKTLVYVVSHTVEAGVHLWSLGVLTAAGCGIGSVHKL</sequence>